<name>A0A9X9Q4G4_GULGU</name>
<accession>A0A9X9Q4G4</accession>
<gene>
    <name evidence="1" type="ORF">BN2614_LOCUS2</name>
</gene>
<organism evidence="1 2">
    <name type="scientific">Gulo gulo</name>
    <name type="common">Wolverine</name>
    <name type="synonym">Gluton</name>
    <dbReference type="NCBI Taxonomy" id="48420"/>
    <lineage>
        <taxon>Eukaryota</taxon>
        <taxon>Metazoa</taxon>
        <taxon>Chordata</taxon>
        <taxon>Craniata</taxon>
        <taxon>Vertebrata</taxon>
        <taxon>Euteleostomi</taxon>
        <taxon>Mammalia</taxon>
        <taxon>Eutheria</taxon>
        <taxon>Laurasiatheria</taxon>
        <taxon>Carnivora</taxon>
        <taxon>Caniformia</taxon>
        <taxon>Musteloidea</taxon>
        <taxon>Mustelidae</taxon>
        <taxon>Guloninae</taxon>
        <taxon>Gulo</taxon>
    </lineage>
</organism>
<sequence length="35" mass="4071">MSIITVFNSTKTINTIRKQSLQSFNCRVETDKTKH</sequence>
<reference evidence="1 2" key="1">
    <citation type="submission" date="2018-10" db="EMBL/GenBank/DDBJ databases">
        <authorList>
            <person name="Ekblom R."/>
            <person name="Jareborg N."/>
        </authorList>
    </citation>
    <scope>NUCLEOTIDE SEQUENCE [LARGE SCALE GENOMIC DNA]</scope>
    <source>
        <tissue evidence="1">Muscle</tissue>
    </source>
</reference>
<protein>
    <submittedName>
        <fullName evidence="1">Uncharacterized protein</fullName>
    </submittedName>
</protein>
<keyword evidence="2" id="KW-1185">Reference proteome</keyword>
<proteinExistence type="predicted"/>
<dbReference type="EMBL" id="CYRY02034025">
    <property type="protein sequence ID" value="VCX10613.1"/>
    <property type="molecule type" value="Genomic_DNA"/>
</dbReference>
<evidence type="ECO:0000313" key="1">
    <source>
        <dbReference type="EMBL" id="VCX10613.1"/>
    </source>
</evidence>
<dbReference type="Proteomes" id="UP000269945">
    <property type="component" value="Unassembled WGS sequence"/>
</dbReference>
<comment type="caution">
    <text evidence="1">The sequence shown here is derived from an EMBL/GenBank/DDBJ whole genome shotgun (WGS) entry which is preliminary data.</text>
</comment>
<dbReference type="AlphaFoldDB" id="A0A9X9Q4G4"/>
<evidence type="ECO:0000313" key="2">
    <source>
        <dbReference type="Proteomes" id="UP000269945"/>
    </source>
</evidence>